<feature type="domain" description="HMA" evidence="2">
    <location>
        <begin position="57"/>
        <end position="86"/>
    </location>
</feature>
<name>A0AA89B5U5_9ASTE</name>
<dbReference type="SUPFAM" id="SSF55008">
    <property type="entry name" value="HMA, heavy metal-associated domain"/>
    <property type="match status" value="1"/>
</dbReference>
<dbReference type="Gene3D" id="3.30.70.100">
    <property type="match status" value="1"/>
</dbReference>
<comment type="caution">
    <text evidence="3">The sequence shown here is derived from an EMBL/GenBank/DDBJ whole genome shotgun (WGS) entry which is preliminary data.</text>
</comment>
<sequence length="87" mass="9702">MMNTGVVHGKQFKETLAQGHKPYYLSIIGTDPKCHKTRHEEGIICLSISMDKSFALAVDIHCDKCEKDMKKWLEKIPGVDSVALDAA</sequence>
<dbReference type="GO" id="GO:0009626">
    <property type="term" value="P:plant-type hypersensitive response"/>
    <property type="evidence" value="ECO:0007669"/>
    <property type="project" value="UniProtKB-KW"/>
</dbReference>
<evidence type="ECO:0000259" key="2">
    <source>
        <dbReference type="Pfam" id="PF00403"/>
    </source>
</evidence>
<dbReference type="GO" id="GO:0046872">
    <property type="term" value="F:metal ion binding"/>
    <property type="evidence" value="ECO:0007669"/>
    <property type="project" value="InterPro"/>
</dbReference>
<dbReference type="InterPro" id="IPR036163">
    <property type="entry name" value="HMA_dom_sf"/>
</dbReference>
<evidence type="ECO:0000313" key="3">
    <source>
        <dbReference type="EMBL" id="KAK3025757.1"/>
    </source>
</evidence>
<reference evidence="3" key="1">
    <citation type="submission" date="2022-12" db="EMBL/GenBank/DDBJ databases">
        <title>Draft genome assemblies for two species of Escallonia (Escalloniales).</title>
        <authorList>
            <person name="Chanderbali A."/>
            <person name="Dervinis C."/>
            <person name="Anghel I."/>
            <person name="Soltis D."/>
            <person name="Soltis P."/>
            <person name="Zapata F."/>
        </authorList>
    </citation>
    <scope>NUCLEOTIDE SEQUENCE</scope>
    <source>
        <strain evidence="3">UCBG64.0493</strain>
        <tissue evidence="3">Leaf</tissue>
    </source>
</reference>
<evidence type="ECO:0000313" key="4">
    <source>
        <dbReference type="Proteomes" id="UP001188597"/>
    </source>
</evidence>
<dbReference type="GO" id="GO:0016020">
    <property type="term" value="C:membrane"/>
    <property type="evidence" value="ECO:0007669"/>
    <property type="project" value="UniProtKB-SubCell"/>
</dbReference>
<organism evidence="3 4">
    <name type="scientific">Escallonia herrerae</name>
    <dbReference type="NCBI Taxonomy" id="1293975"/>
    <lineage>
        <taxon>Eukaryota</taxon>
        <taxon>Viridiplantae</taxon>
        <taxon>Streptophyta</taxon>
        <taxon>Embryophyta</taxon>
        <taxon>Tracheophyta</taxon>
        <taxon>Spermatophyta</taxon>
        <taxon>Magnoliopsida</taxon>
        <taxon>eudicotyledons</taxon>
        <taxon>Gunneridae</taxon>
        <taxon>Pentapetalae</taxon>
        <taxon>asterids</taxon>
        <taxon>campanulids</taxon>
        <taxon>Escalloniales</taxon>
        <taxon>Escalloniaceae</taxon>
        <taxon>Escallonia</taxon>
    </lineage>
</organism>
<dbReference type="InterPro" id="IPR006121">
    <property type="entry name" value="HMA_dom"/>
</dbReference>
<dbReference type="Pfam" id="PF00403">
    <property type="entry name" value="HMA"/>
    <property type="match status" value="1"/>
</dbReference>
<accession>A0AA89B5U5</accession>
<gene>
    <name evidence="3" type="ORF">RJ639_040449</name>
</gene>
<dbReference type="EMBL" id="JAVXUP010000532">
    <property type="protein sequence ID" value="KAK3025757.1"/>
    <property type="molecule type" value="Genomic_DNA"/>
</dbReference>
<dbReference type="AlphaFoldDB" id="A0AA89B5U5"/>
<protein>
    <recommendedName>
        <fullName evidence="2">HMA domain-containing protein</fullName>
    </recommendedName>
</protein>
<evidence type="ECO:0000256" key="1">
    <source>
        <dbReference type="ARBA" id="ARBA00004170"/>
    </source>
</evidence>
<comment type="subcellular location">
    <subcellularLocation>
        <location evidence="1">Membrane</location>
        <topology evidence="1">Peripheral membrane protein</topology>
    </subcellularLocation>
</comment>
<dbReference type="CDD" id="cd00371">
    <property type="entry name" value="HMA"/>
    <property type="match status" value="1"/>
</dbReference>
<keyword evidence="4" id="KW-1185">Reference proteome</keyword>
<proteinExistence type="predicted"/>
<dbReference type="Proteomes" id="UP001188597">
    <property type="component" value="Unassembled WGS sequence"/>
</dbReference>